<keyword evidence="1" id="KW-0547">Nucleotide-binding</keyword>
<dbReference type="Gene3D" id="3.30.1490.110">
    <property type="match status" value="1"/>
</dbReference>
<reference evidence="4" key="1">
    <citation type="journal article" date="2020" name="ISME J.">
        <title>Gammaproteobacteria mediating utilization of methyl-, sulfur- and petroleum organic compounds in deep ocean hydrothermal plumes.</title>
        <authorList>
            <person name="Zhou Z."/>
            <person name="Liu Y."/>
            <person name="Pan J."/>
            <person name="Cron B.R."/>
            <person name="Toner B.M."/>
            <person name="Anantharaman K."/>
            <person name="Breier J.A."/>
            <person name="Dick G.J."/>
            <person name="Li M."/>
        </authorList>
    </citation>
    <scope>NUCLEOTIDE SEQUENCE</scope>
    <source>
        <strain evidence="4">SZUA-1501</strain>
    </source>
</reference>
<keyword evidence="2" id="KW-0067">ATP-binding</keyword>
<evidence type="ECO:0000313" key="5">
    <source>
        <dbReference type="Proteomes" id="UP000606463"/>
    </source>
</evidence>
<dbReference type="PANTHER" id="PTHR32432:SF4">
    <property type="entry name" value="CELL DIVISION PROTEIN FTSA"/>
    <property type="match status" value="1"/>
</dbReference>
<dbReference type="Proteomes" id="UP000606463">
    <property type="component" value="Unassembled WGS sequence"/>
</dbReference>
<evidence type="ECO:0000256" key="2">
    <source>
        <dbReference type="ARBA" id="ARBA00022840"/>
    </source>
</evidence>
<dbReference type="EMBL" id="DQVE01000051">
    <property type="protein sequence ID" value="HIP98693.1"/>
    <property type="molecule type" value="Genomic_DNA"/>
</dbReference>
<dbReference type="InterPro" id="IPR013126">
    <property type="entry name" value="Hsp_70_fam"/>
</dbReference>
<dbReference type="GO" id="GO:0140662">
    <property type="term" value="F:ATP-dependent protein folding chaperone"/>
    <property type="evidence" value="ECO:0007669"/>
    <property type="project" value="InterPro"/>
</dbReference>
<gene>
    <name evidence="4" type="ORF">EYH37_04965</name>
</gene>
<evidence type="ECO:0000259" key="3">
    <source>
        <dbReference type="SMART" id="SM00842"/>
    </source>
</evidence>
<dbReference type="AlphaFoldDB" id="A0A9D1CGM9"/>
<feature type="domain" description="SHS2" evidence="3">
    <location>
        <begin position="5"/>
        <end position="198"/>
    </location>
</feature>
<dbReference type="GO" id="GO:0051301">
    <property type="term" value="P:cell division"/>
    <property type="evidence" value="ECO:0007669"/>
    <property type="project" value="InterPro"/>
</dbReference>
<organism evidence="4 5">
    <name type="scientific">Aquifex aeolicus</name>
    <dbReference type="NCBI Taxonomy" id="63363"/>
    <lineage>
        <taxon>Bacteria</taxon>
        <taxon>Pseudomonadati</taxon>
        <taxon>Aquificota</taxon>
        <taxon>Aquificia</taxon>
        <taxon>Aquificales</taxon>
        <taxon>Aquificaceae</taxon>
        <taxon>Aquifex</taxon>
    </lineage>
</organism>
<dbReference type="InterPro" id="IPR043129">
    <property type="entry name" value="ATPase_NBD"/>
</dbReference>
<dbReference type="SMART" id="SM00842">
    <property type="entry name" value="FtsA"/>
    <property type="match status" value="1"/>
</dbReference>
<comment type="caution">
    <text evidence="4">The sequence shown here is derived from an EMBL/GenBank/DDBJ whole genome shotgun (WGS) entry which is preliminary data.</text>
</comment>
<name>A0A9D1CGM9_AQUAO</name>
<dbReference type="Pfam" id="PF00012">
    <property type="entry name" value="HSP70"/>
    <property type="match status" value="1"/>
</dbReference>
<evidence type="ECO:0000256" key="1">
    <source>
        <dbReference type="ARBA" id="ARBA00022741"/>
    </source>
</evidence>
<accession>A0A9D1CGM9</accession>
<dbReference type="SUPFAM" id="SSF53067">
    <property type="entry name" value="Actin-like ATPase domain"/>
    <property type="match status" value="2"/>
</dbReference>
<evidence type="ECO:0000313" key="4">
    <source>
        <dbReference type="EMBL" id="HIP98693.1"/>
    </source>
</evidence>
<dbReference type="InterPro" id="IPR050696">
    <property type="entry name" value="FtsA/MreB"/>
</dbReference>
<dbReference type="GO" id="GO:0009898">
    <property type="term" value="C:cytoplasmic side of plasma membrane"/>
    <property type="evidence" value="ECO:0007669"/>
    <property type="project" value="TreeGrafter"/>
</dbReference>
<dbReference type="Pfam" id="PF02491">
    <property type="entry name" value="SHS2_FTSA"/>
    <property type="match status" value="1"/>
</dbReference>
<proteinExistence type="predicted"/>
<dbReference type="GO" id="GO:0032153">
    <property type="term" value="C:cell division site"/>
    <property type="evidence" value="ECO:0007669"/>
    <property type="project" value="TreeGrafter"/>
</dbReference>
<dbReference type="Gene3D" id="3.30.420.40">
    <property type="match status" value="1"/>
</dbReference>
<dbReference type="GO" id="GO:0005524">
    <property type="term" value="F:ATP binding"/>
    <property type="evidence" value="ECO:0007669"/>
    <property type="project" value="UniProtKB-KW"/>
</dbReference>
<sequence length="459" mass="52487">MSETIGILDIGSGYIKVLVSFIDDDDDIRTEPLFVDKRESKGIEEGVIVRASSARNAIREILDSVRDRNGGEIGKLYLLVSHPKVKYSNTSVSLQISSPQEGEFSEVKEEHLKELSEMVRRESQEPEYEIIHIVPKYFLLDGEKYYEPVGLHATTIEGVYHVIKLKKQVYLNLRNLVRSLNYDVNRIMLPVFTASYEILTEEDSKKRILLIDFGHTTTGFSYFVDGSPEITGVISGGIRDAIEILSAQYKIPTKNAQELIKDIGYYRRQGYSLEVEEENITLELEEGDVITVSKNEIGNILKGVVAEILAKIFEKLFEDKQIDITKDLDEIVLIGGGARLPHFKELVEELIEEVEIPYCLVRIGKGKYLTYYDAEFAQKGDLLETDFAPARGVVELIRRGREWWWEETSGSNNPLLLNEKKIEPTYEEATLVESLEEKPKKQNLWSKIMNFFKNLISEE</sequence>
<dbReference type="PANTHER" id="PTHR32432">
    <property type="entry name" value="CELL DIVISION PROTEIN FTSA-RELATED"/>
    <property type="match status" value="1"/>
</dbReference>
<protein>
    <recommendedName>
        <fullName evidence="3">SHS2 domain-containing protein</fullName>
    </recommendedName>
</protein>
<dbReference type="InterPro" id="IPR003494">
    <property type="entry name" value="SHS2_FtsA"/>
</dbReference>